<dbReference type="Proteomes" id="UP001369815">
    <property type="component" value="Unassembled WGS sequence"/>
</dbReference>
<protein>
    <submittedName>
        <fullName evidence="2">Uncharacterized protein</fullName>
    </submittedName>
</protein>
<feature type="compositionally biased region" description="Polar residues" evidence="1">
    <location>
        <begin position="161"/>
        <end position="171"/>
    </location>
</feature>
<reference evidence="2 3" key="1">
    <citation type="journal article" date="2024" name="Front Chem Biol">
        <title>Unveiling the potential of Daldinia eschscholtzii MFLUCC 19-0629 through bioactivity and bioinformatics studies for enhanced sustainable agriculture production.</title>
        <authorList>
            <person name="Brooks S."/>
            <person name="Weaver J.A."/>
            <person name="Klomchit A."/>
            <person name="Alharthi S.A."/>
            <person name="Onlamun T."/>
            <person name="Nurani R."/>
            <person name="Vong T.K."/>
            <person name="Alberti F."/>
            <person name="Greco C."/>
        </authorList>
    </citation>
    <scope>NUCLEOTIDE SEQUENCE [LARGE SCALE GENOMIC DNA]</scope>
    <source>
        <strain evidence="2">MFLUCC 19-0629</strain>
    </source>
</reference>
<proteinExistence type="predicted"/>
<feature type="region of interest" description="Disordered" evidence="1">
    <location>
        <begin position="42"/>
        <end position="72"/>
    </location>
</feature>
<evidence type="ECO:0000256" key="1">
    <source>
        <dbReference type="SAM" id="MobiDB-lite"/>
    </source>
</evidence>
<feature type="compositionally biased region" description="Polar residues" evidence="1">
    <location>
        <begin position="178"/>
        <end position="189"/>
    </location>
</feature>
<dbReference type="EMBL" id="JBANMG010000003">
    <property type="protein sequence ID" value="KAK6954892.1"/>
    <property type="molecule type" value="Genomic_DNA"/>
</dbReference>
<organism evidence="2 3">
    <name type="scientific">Daldinia eschscholtzii</name>
    <dbReference type="NCBI Taxonomy" id="292717"/>
    <lineage>
        <taxon>Eukaryota</taxon>
        <taxon>Fungi</taxon>
        <taxon>Dikarya</taxon>
        <taxon>Ascomycota</taxon>
        <taxon>Pezizomycotina</taxon>
        <taxon>Sordariomycetes</taxon>
        <taxon>Xylariomycetidae</taxon>
        <taxon>Xylariales</taxon>
        <taxon>Hypoxylaceae</taxon>
        <taxon>Daldinia</taxon>
    </lineage>
</organism>
<gene>
    <name evidence="2" type="ORF">Daesc_002520</name>
</gene>
<comment type="caution">
    <text evidence="2">The sequence shown here is derived from an EMBL/GenBank/DDBJ whole genome shotgun (WGS) entry which is preliminary data.</text>
</comment>
<evidence type="ECO:0000313" key="2">
    <source>
        <dbReference type="EMBL" id="KAK6954892.1"/>
    </source>
</evidence>
<evidence type="ECO:0000313" key="3">
    <source>
        <dbReference type="Proteomes" id="UP001369815"/>
    </source>
</evidence>
<sequence>MSSFGRTSSPVLTMSPSAAHQGAFGMSSFSHHTSPFGRTKAFAASSPWTQSSISPSSTAGRKRSRDEAGVNLDVEEAKLETIEPVKEPEDGWIYGEGMTLIKSPSSYVAEAGNQSGTWVEEKANADNVRKNEEARILNQQTRPSLRSSKSQRLDLNAITISSNKQQISRSSPVHDIDPTTTPGLSADTSGQPIIDNFTLHLGIGWSRLSGSEHIQAAARGWARYIENHFPITNVRIQLESKGLQSYLVEATEGFFLFSETLRQGQLISKDLNQAFANLKTSPPTFEGAEPMTATESPKPVEIAAFPQLASAPVDVEMDMS</sequence>
<dbReference type="AlphaFoldDB" id="A0AAX6MRU2"/>
<accession>A0AAX6MRU2</accession>
<feature type="region of interest" description="Disordered" evidence="1">
    <location>
        <begin position="161"/>
        <end position="189"/>
    </location>
</feature>
<name>A0AAX6MRU2_9PEZI</name>
<keyword evidence="3" id="KW-1185">Reference proteome</keyword>
<feature type="compositionally biased region" description="Low complexity" evidence="1">
    <location>
        <begin position="45"/>
        <end position="58"/>
    </location>
</feature>